<dbReference type="Proteomes" id="UP000248806">
    <property type="component" value="Unassembled WGS sequence"/>
</dbReference>
<organism evidence="1 2">
    <name type="scientific">Thermosporothrix hazakensis</name>
    <dbReference type="NCBI Taxonomy" id="644383"/>
    <lineage>
        <taxon>Bacteria</taxon>
        <taxon>Bacillati</taxon>
        <taxon>Chloroflexota</taxon>
        <taxon>Ktedonobacteria</taxon>
        <taxon>Ktedonobacterales</taxon>
        <taxon>Thermosporotrichaceae</taxon>
        <taxon>Thermosporothrix</taxon>
    </lineage>
</organism>
<comment type="caution">
    <text evidence="1">The sequence shown here is derived from an EMBL/GenBank/DDBJ whole genome shotgun (WGS) entry which is preliminary data.</text>
</comment>
<evidence type="ECO:0000313" key="1">
    <source>
        <dbReference type="EMBL" id="PZW28450.1"/>
    </source>
</evidence>
<keyword evidence="2" id="KW-1185">Reference proteome</keyword>
<protein>
    <submittedName>
        <fullName evidence="1">Uncharacterized protein</fullName>
    </submittedName>
</protein>
<dbReference type="EMBL" id="QKUF01000010">
    <property type="protein sequence ID" value="PZW28450.1"/>
    <property type="molecule type" value="Genomic_DNA"/>
</dbReference>
<name>A0A326U6M1_THEHA</name>
<proteinExistence type="predicted"/>
<accession>A0A326U6M1</accession>
<dbReference type="AlphaFoldDB" id="A0A326U6M1"/>
<sequence length="87" mass="10138">MKTVLPVLRKRNIHTESDAQNEEKETAGFSPCCLSCLSFVHDRLQDRRPLTGEARMIFIHHTFLEQERIAFSEHISFFQLFSTANDI</sequence>
<evidence type="ECO:0000313" key="2">
    <source>
        <dbReference type="Proteomes" id="UP000248806"/>
    </source>
</evidence>
<reference evidence="1 2" key="1">
    <citation type="submission" date="2018-06" db="EMBL/GenBank/DDBJ databases">
        <title>Genomic Encyclopedia of Archaeal and Bacterial Type Strains, Phase II (KMG-II): from individual species to whole genera.</title>
        <authorList>
            <person name="Goeker M."/>
        </authorList>
    </citation>
    <scope>NUCLEOTIDE SEQUENCE [LARGE SCALE GENOMIC DNA]</scope>
    <source>
        <strain evidence="1 2">ATCC BAA-1881</strain>
    </source>
</reference>
<gene>
    <name evidence="1" type="ORF">EI42_03204</name>
</gene>